<evidence type="ECO:0008006" key="4">
    <source>
        <dbReference type="Google" id="ProtNLM"/>
    </source>
</evidence>
<sequence>MTVGPMFQMLCIVPLVCLARRIRTQVKNPGSVRHVRKDLHGVLALYPISPVDTAQMPCGFSSPPVLAIKNSSNGS</sequence>
<comment type="caution">
    <text evidence="2">The sequence shown here is derived from an EMBL/GenBank/DDBJ whole genome shotgun (WGS) entry which is preliminary data.</text>
</comment>
<feature type="chain" id="PRO_5019371456" description="Secreted protein" evidence="1">
    <location>
        <begin position="20"/>
        <end position="75"/>
    </location>
</feature>
<dbReference type="Proteomes" id="UP000287651">
    <property type="component" value="Unassembled WGS sequence"/>
</dbReference>
<keyword evidence="1" id="KW-0732">Signal</keyword>
<protein>
    <recommendedName>
        <fullName evidence="4">Secreted protein</fullName>
    </recommendedName>
</protein>
<evidence type="ECO:0000256" key="1">
    <source>
        <dbReference type="SAM" id="SignalP"/>
    </source>
</evidence>
<dbReference type="AlphaFoldDB" id="A0A427AE09"/>
<gene>
    <name evidence="2" type="ORF">B296_00031426</name>
</gene>
<evidence type="ECO:0000313" key="3">
    <source>
        <dbReference type="Proteomes" id="UP000287651"/>
    </source>
</evidence>
<proteinExistence type="predicted"/>
<feature type="signal peptide" evidence="1">
    <location>
        <begin position="1"/>
        <end position="19"/>
    </location>
</feature>
<reference evidence="2 3" key="1">
    <citation type="journal article" date="2014" name="Agronomy (Basel)">
        <title>A Draft Genome Sequence for Ensete ventricosum, the Drought-Tolerant Tree Against Hunger.</title>
        <authorList>
            <person name="Harrison J."/>
            <person name="Moore K.A."/>
            <person name="Paszkiewicz K."/>
            <person name="Jones T."/>
            <person name="Grant M."/>
            <person name="Ambacheew D."/>
            <person name="Muzemil S."/>
            <person name="Studholme D.J."/>
        </authorList>
    </citation>
    <scope>NUCLEOTIDE SEQUENCE [LARGE SCALE GENOMIC DNA]</scope>
</reference>
<organism evidence="2 3">
    <name type="scientific">Ensete ventricosum</name>
    <name type="common">Abyssinian banana</name>
    <name type="synonym">Musa ensete</name>
    <dbReference type="NCBI Taxonomy" id="4639"/>
    <lineage>
        <taxon>Eukaryota</taxon>
        <taxon>Viridiplantae</taxon>
        <taxon>Streptophyta</taxon>
        <taxon>Embryophyta</taxon>
        <taxon>Tracheophyta</taxon>
        <taxon>Spermatophyta</taxon>
        <taxon>Magnoliopsida</taxon>
        <taxon>Liliopsida</taxon>
        <taxon>Zingiberales</taxon>
        <taxon>Musaceae</taxon>
        <taxon>Ensete</taxon>
    </lineage>
</organism>
<dbReference type="EMBL" id="AMZH03002762">
    <property type="protein sequence ID" value="RRT74473.1"/>
    <property type="molecule type" value="Genomic_DNA"/>
</dbReference>
<evidence type="ECO:0000313" key="2">
    <source>
        <dbReference type="EMBL" id="RRT74473.1"/>
    </source>
</evidence>
<name>A0A427AE09_ENSVE</name>
<accession>A0A427AE09</accession>